<evidence type="ECO:0000256" key="11">
    <source>
        <dbReference type="ARBA" id="ARBA00023242"/>
    </source>
</evidence>
<dbReference type="PANTHER" id="PTHR11093">
    <property type="entry name" value="RUVB-RELATED REPTIN AND PONTIN"/>
    <property type="match status" value="1"/>
</dbReference>
<keyword evidence="5 12" id="KW-0378">Hydrolase</keyword>
<keyword evidence="4" id="KW-0227">DNA damage</keyword>
<protein>
    <recommendedName>
        <fullName evidence="12">RuvB-like helicase</fullName>
        <ecNumber evidence="12">3.6.4.12</ecNumber>
    </recommendedName>
</protein>
<evidence type="ECO:0000256" key="5">
    <source>
        <dbReference type="ARBA" id="ARBA00022801"/>
    </source>
</evidence>
<dbReference type="OMA" id="IINTEPY"/>
<evidence type="ECO:0000256" key="4">
    <source>
        <dbReference type="ARBA" id="ARBA00022763"/>
    </source>
</evidence>
<evidence type="ECO:0000256" key="10">
    <source>
        <dbReference type="ARBA" id="ARBA00023204"/>
    </source>
</evidence>
<comment type="subcellular location">
    <subcellularLocation>
        <location evidence="1">Nucleus</location>
    </subcellularLocation>
</comment>
<dbReference type="GO" id="GO:0010557">
    <property type="term" value="P:positive regulation of macromolecule biosynthetic process"/>
    <property type="evidence" value="ECO:0007669"/>
    <property type="project" value="UniProtKB-ARBA"/>
</dbReference>
<accession>A0A1I9G102</accession>
<evidence type="ECO:0000256" key="1">
    <source>
        <dbReference type="ARBA" id="ARBA00004123"/>
    </source>
</evidence>
<dbReference type="GO" id="GO:0006281">
    <property type="term" value="P:DNA repair"/>
    <property type="evidence" value="ECO:0007669"/>
    <property type="project" value="UniProtKB-KW"/>
</dbReference>
<dbReference type="SMART" id="SM00382">
    <property type="entry name" value="AAA"/>
    <property type="match status" value="1"/>
</dbReference>
<keyword evidence="10" id="KW-0234">DNA repair</keyword>
<keyword evidence="8 12" id="KW-0805">Transcription regulation</keyword>
<keyword evidence="3 12" id="KW-0547">Nucleotide-binding</keyword>
<keyword evidence="7 12" id="KW-0067">ATP-binding</keyword>
<dbReference type="Pfam" id="PF06068">
    <property type="entry name" value="TIP49"/>
    <property type="match status" value="1"/>
</dbReference>
<dbReference type="GO" id="GO:0005524">
    <property type="term" value="F:ATP binding"/>
    <property type="evidence" value="ECO:0007669"/>
    <property type="project" value="UniProtKB-KW"/>
</dbReference>
<dbReference type="Gene3D" id="2.40.50.360">
    <property type="entry name" value="RuvB-like helicase, domain II"/>
    <property type="match status" value="1"/>
</dbReference>
<dbReference type="InterPro" id="IPR027238">
    <property type="entry name" value="RuvB-like"/>
</dbReference>
<dbReference type="InterPro" id="IPR010339">
    <property type="entry name" value="TIP49_P-loop"/>
</dbReference>
<dbReference type="Gene3D" id="1.10.8.60">
    <property type="match status" value="1"/>
</dbReference>
<reference evidence="14" key="1">
    <citation type="journal article" date="2007" name="Science">
        <title>Draft genome of the filarial nematode parasite Brugia malayi.</title>
        <authorList>
            <person name="Ghedin E."/>
            <person name="Wang S."/>
            <person name="Spiro D."/>
            <person name="Caler E."/>
            <person name="Zhao Q."/>
            <person name="Crabtree J."/>
            <person name="Allen J.E."/>
            <person name="Delcher A.L."/>
            <person name="Guiliano D.B."/>
            <person name="Miranda-Saavedra D."/>
            <person name="Angiuoli S.V."/>
            <person name="Creasy T."/>
            <person name="Amedeo P."/>
            <person name="Haas B."/>
            <person name="El-Sayed N.M."/>
            <person name="Wortman J.R."/>
            <person name="Feldblyum T."/>
            <person name="Tallon L."/>
            <person name="Schatz M."/>
            <person name="Shumway M."/>
            <person name="Koo H."/>
            <person name="Salzberg S.L."/>
            <person name="Schobel S."/>
            <person name="Pertea M."/>
            <person name="Pop M."/>
            <person name="White O."/>
            <person name="Barton G.J."/>
            <person name="Carlow C.K."/>
            <person name="Crawford M.J."/>
            <person name="Daub J."/>
            <person name="Dimmic M.W."/>
            <person name="Estes C.F."/>
            <person name="Foster J.M."/>
            <person name="Ganatra M."/>
            <person name="Gregory W.F."/>
            <person name="Johnson N.M."/>
            <person name="Jin J."/>
            <person name="Komuniecki R."/>
            <person name="Korf I."/>
            <person name="Kumar S."/>
            <person name="Laney S."/>
            <person name="Li B.W."/>
            <person name="Li W."/>
            <person name="Lindblom T.H."/>
            <person name="Lustigman S."/>
            <person name="Ma D."/>
            <person name="Maina C.V."/>
            <person name="Martin D.M."/>
            <person name="McCarter J.P."/>
            <person name="McReynolds L."/>
            <person name="Mitreva M."/>
            <person name="Nutman T.B."/>
            <person name="Parkinson J."/>
            <person name="Peregrin-Alvarez J.M."/>
            <person name="Poole C."/>
            <person name="Ren Q."/>
            <person name="Saunders L."/>
            <person name="Sluder A.E."/>
            <person name="Smith K."/>
            <person name="Stanke M."/>
            <person name="Unnasch T.R."/>
            <person name="Ware J."/>
            <person name="Wei A.D."/>
            <person name="Weil G."/>
            <person name="Williams D.J."/>
            <person name="Zhang Y."/>
            <person name="Williams S.A."/>
            <person name="Fraser-Liggett C."/>
            <person name="Slatko B."/>
            <person name="Blaxter M.L."/>
            <person name="Scott A.L."/>
        </authorList>
    </citation>
    <scope>NUCLEOTIDE SEQUENCE</scope>
    <source>
        <strain evidence="14">FR3</strain>
    </source>
</reference>
<dbReference type="InterPro" id="IPR042487">
    <property type="entry name" value="RuvBL1/2_DNA/RNA_bd_dom"/>
</dbReference>
<name>A0A1I9G102_BRUMA</name>
<evidence type="ECO:0000256" key="2">
    <source>
        <dbReference type="ARBA" id="ARBA00007519"/>
    </source>
</evidence>
<dbReference type="EC" id="3.6.4.12" evidence="12"/>
<evidence type="ECO:0000256" key="7">
    <source>
        <dbReference type="ARBA" id="ARBA00022840"/>
    </source>
</evidence>
<evidence type="ECO:0000256" key="9">
    <source>
        <dbReference type="ARBA" id="ARBA00023163"/>
    </source>
</evidence>
<evidence type="ECO:0000313" key="14">
    <source>
        <dbReference type="EMBL" id="CDP93344.1"/>
    </source>
</evidence>
<dbReference type="EMBL" id="LN856868">
    <property type="protein sequence ID" value="CDP93344.1"/>
    <property type="molecule type" value="Genomic_DNA"/>
</dbReference>
<evidence type="ECO:0000256" key="6">
    <source>
        <dbReference type="ARBA" id="ARBA00022806"/>
    </source>
</evidence>
<dbReference type="GO" id="GO:0003678">
    <property type="term" value="F:DNA helicase activity"/>
    <property type="evidence" value="ECO:0007669"/>
    <property type="project" value="UniProtKB-EC"/>
</dbReference>
<dbReference type="FunFam" id="2.40.50.360:FF:000002">
    <property type="entry name" value="RuvB-like helicase"/>
    <property type="match status" value="1"/>
</dbReference>
<evidence type="ECO:0000256" key="3">
    <source>
        <dbReference type="ARBA" id="ARBA00022741"/>
    </source>
</evidence>
<sequence>MFLFGRAITVMVPRPHKTKTCVLGRGKRHRVELMATVDNVLVRDVLKMERIGAHSHIRGLGLSPNLEPERVSEGMVGQMEARRAAGIVVKMIQDGKISGRAVLLTGEPGTGKTAIAMGLSQALGEDTPFVSITASEVFSMEMSKTEALMQAFRKAIGVRIKEETEVLEGEVVSIEIDRPATGGGAKVGRLTMKTTDMETIYDLGNKMIEACIKQKVAAGDVVQIDKASGRITKIGRSFSRTYDYDALGPQTKSVRCPEGEIQKRKETVHTIALHEIDVINSRTQGFLALFSGDTGEIKNEVREQINKKVVEWREENKADVIPGVLFIDEAHMLDLECFSFLNRAIESDLSPILVIATNKGHEYIRGTQIKSPHGIPIDLLDRSLIIRTKPYSSKDIEDILRIRAQEESVEMEADAFGILTLLAGKTSLRYAMQLISTGNILRERRRGEKVSPADLKRAYSLFMDHKRSEKFLNDYQKHFIND</sequence>
<dbReference type="FunFam" id="1.10.8.60:FF:000010">
    <property type="entry name" value="RuvB-like helicase"/>
    <property type="match status" value="1"/>
</dbReference>
<comment type="similarity">
    <text evidence="2 12">Belongs to the RuvB family.</text>
</comment>
<dbReference type="Gene3D" id="3.40.50.300">
    <property type="entry name" value="P-loop containing nucleotide triphosphate hydrolases"/>
    <property type="match status" value="1"/>
</dbReference>
<dbReference type="InterPro" id="IPR041048">
    <property type="entry name" value="RuvB-like_C"/>
</dbReference>
<proteinExistence type="inferred from homology"/>
<keyword evidence="11 12" id="KW-0539">Nucleus</keyword>
<dbReference type="InterPro" id="IPR027417">
    <property type="entry name" value="P-loop_NTPase"/>
</dbReference>
<dbReference type="GO" id="GO:0005634">
    <property type="term" value="C:nucleus"/>
    <property type="evidence" value="ECO:0007669"/>
    <property type="project" value="UniProtKB-SubCell"/>
</dbReference>
<keyword evidence="6 12" id="KW-0347">Helicase</keyword>
<dbReference type="AlphaFoldDB" id="A0A1I9G102"/>
<organism evidence="14">
    <name type="scientific">Brugia malayi</name>
    <name type="common">Filarial nematode worm</name>
    <dbReference type="NCBI Taxonomy" id="6279"/>
    <lineage>
        <taxon>Eukaryota</taxon>
        <taxon>Metazoa</taxon>
        <taxon>Ecdysozoa</taxon>
        <taxon>Nematoda</taxon>
        <taxon>Chromadorea</taxon>
        <taxon>Rhabditida</taxon>
        <taxon>Spirurina</taxon>
        <taxon>Spiruromorpha</taxon>
        <taxon>Filarioidea</taxon>
        <taxon>Onchocercidae</taxon>
        <taxon>Brugia</taxon>
    </lineage>
</organism>
<reference evidence="14" key="2">
    <citation type="submission" date="2012-12" db="EMBL/GenBank/DDBJ databases">
        <authorList>
            <consortium name="WormBase Consortium"/>
            <person name="Ghedin E."/>
            <person name="Paulini M."/>
        </authorList>
    </citation>
    <scope>NUCLEOTIDE SEQUENCE</scope>
    <source>
        <strain evidence="14">FR3</strain>
    </source>
</reference>
<feature type="domain" description="AAA+ ATPase" evidence="13">
    <location>
        <begin position="98"/>
        <end position="390"/>
    </location>
</feature>
<evidence type="ECO:0000259" key="13">
    <source>
        <dbReference type="SMART" id="SM00382"/>
    </source>
</evidence>
<evidence type="ECO:0000256" key="8">
    <source>
        <dbReference type="ARBA" id="ARBA00023015"/>
    </source>
</evidence>
<dbReference type="FunFam" id="3.40.50.300:FF:002221">
    <property type="entry name" value="RuvB-like 2"/>
    <property type="match status" value="2"/>
</dbReference>
<dbReference type="Pfam" id="PF17856">
    <property type="entry name" value="TIP49_C"/>
    <property type="match status" value="1"/>
</dbReference>
<comment type="catalytic activity">
    <reaction evidence="12">
        <text>ATP + H2O = ADP + phosphate + H(+)</text>
        <dbReference type="Rhea" id="RHEA:13065"/>
        <dbReference type="ChEBI" id="CHEBI:15377"/>
        <dbReference type="ChEBI" id="CHEBI:15378"/>
        <dbReference type="ChEBI" id="CHEBI:30616"/>
        <dbReference type="ChEBI" id="CHEBI:43474"/>
        <dbReference type="ChEBI" id="CHEBI:456216"/>
        <dbReference type="EC" id="3.6.4.12"/>
    </reaction>
</comment>
<gene>
    <name evidence="14" type="primary">Bma-ruvb-2</name>
    <name evidence="14" type="ORF">BM_Bm13966</name>
</gene>
<evidence type="ECO:0000256" key="12">
    <source>
        <dbReference type="RuleBase" id="RU363048"/>
    </source>
</evidence>
<dbReference type="GO" id="GO:0016887">
    <property type="term" value="F:ATP hydrolysis activity"/>
    <property type="evidence" value="ECO:0007669"/>
    <property type="project" value="RHEA"/>
</dbReference>
<dbReference type="InterPro" id="IPR003593">
    <property type="entry name" value="AAA+_ATPase"/>
</dbReference>
<dbReference type="SUPFAM" id="SSF52540">
    <property type="entry name" value="P-loop containing nucleoside triphosphate hydrolases"/>
    <property type="match status" value="1"/>
</dbReference>
<keyword evidence="9 12" id="KW-0804">Transcription</keyword>